<keyword evidence="1" id="KW-0175">Coiled coil</keyword>
<dbReference type="GO" id="GO:0061630">
    <property type="term" value="F:ubiquitin protein ligase activity"/>
    <property type="evidence" value="ECO:0007669"/>
    <property type="project" value="InterPro"/>
</dbReference>
<keyword evidence="4" id="KW-1185">Reference proteome</keyword>
<evidence type="ECO:0000256" key="1">
    <source>
        <dbReference type="SAM" id="Coils"/>
    </source>
</evidence>
<dbReference type="GO" id="GO:0007131">
    <property type="term" value="P:reciprocal meiotic recombination"/>
    <property type="evidence" value="ECO:0007669"/>
    <property type="project" value="InterPro"/>
</dbReference>
<comment type="caution">
    <text evidence="3">The sequence shown here is derived from an EMBL/GenBank/DDBJ whole genome shotgun (WGS) entry which is preliminary data.</text>
</comment>
<dbReference type="EMBL" id="AJWJ01000402">
    <property type="protein sequence ID" value="KAF2071199.1"/>
    <property type="molecule type" value="Genomic_DNA"/>
</dbReference>
<protein>
    <submittedName>
        <fullName evidence="3">Uncharacterized protein</fullName>
    </submittedName>
</protein>
<dbReference type="InterPro" id="IPR042448">
    <property type="entry name" value="CCNB1IP1"/>
</dbReference>
<feature type="coiled-coil region" evidence="1">
    <location>
        <begin position="20"/>
        <end position="93"/>
    </location>
</feature>
<organism evidence="3 4">
    <name type="scientific">Polysphondylium violaceum</name>
    <dbReference type="NCBI Taxonomy" id="133409"/>
    <lineage>
        <taxon>Eukaryota</taxon>
        <taxon>Amoebozoa</taxon>
        <taxon>Evosea</taxon>
        <taxon>Eumycetozoa</taxon>
        <taxon>Dictyostelia</taxon>
        <taxon>Dictyosteliales</taxon>
        <taxon>Dictyosteliaceae</taxon>
        <taxon>Polysphondylium</taxon>
    </lineage>
</organism>
<evidence type="ECO:0000313" key="3">
    <source>
        <dbReference type="EMBL" id="KAF2071199.1"/>
    </source>
</evidence>
<dbReference type="OrthoDB" id="441210at2759"/>
<dbReference type="Proteomes" id="UP000695562">
    <property type="component" value="Unassembled WGS sequence"/>
</dbReference>
<dbReference type="GO" id="GO:0000795">
    <property type="term" value="C:synaptonemal complex"/>
    <property type="evidence" value="ECO:0007669"/>
    <property type="project" value="InterPro"/>
</dbReference>
<dbReference type="PANTHER" id="PTHR14305:SF0">
    <property type="entry name" value="E3 UBIQUITIN-PROTEIN LIGASE CCNB1IP1"/>
    <property type="match status" value="1"/>
</dbReference>
<accession>A0A8J4PPL5</accession>
<sequence>MVGKSIDFWNYQHSIYIETILNHTIELKNQQNQFKKVLEEANLKIESLEKQLKIQKHEHDNNQKEIVELTDKLAEKTKQKRKLEELYTSLKENRKIFHNNHTDNQEIIDHSNNRDNDFSYQTNLGLKFDKNQGKLPNFFKKNQGDSSARMERLSPIDKHILKQSPIKSNFINNNNNSCNRSPNINKTKSPLNENSFYQDKRVIMSTPQKLIPKTKPLLDKFSMIHKNTPVRKTPTNYN</sequence>
<gene>
    <name evidence="3" type="ORF">CYY_007485</name>
</gene>
<feature type="region of interest" description="Disordered" evidence="2">
    <location>
        <begin position="171"/>
        <end position="192"/>
    </location>
</feature>
<evidence type="ECO:0000256" key="2">
    <source>
        <dbReference type="SAM" id="MobiDB-lite"/>
    </source>
</evidence>
<feature type="compositionally biased region" description="Low complexity" evidence="2">
    <location>
        <begin position="171"/>
        <end position="185"/>
    </location>
</feature>
<reference evidence="3" key="1">
    <citation type="submission" date="2020-01" db="EMBL/GenBank/DDBJ databases">
        <title>Development of genomics and gene disruption for Polysphondylium violaceum indicates a role for the polyketide synthase stlB in stalk morphogenesis.</title>
        <authorList>
            <person name="Narita B."/>
            <person name="Kawabe Y."/>
            <person name="Kin K."/>
            <person name="Saito T."/>
            <person name="Gibbs R."/>
            <person name="Kuspa A."/>
            <person name="Muzny D."/>
            <person name="Queller D."/>
            <person name="Richards S."/>
            <person name="Strassman J."/>
            <person name="Sucgang R."/>
            <person name="Worley K."/>
            <person name="Schaap P."/>
        </authorList>
    </citation>
    <scope>NUCLEOTIDE SEQUENCE</scope>
    <source>
        <strain evidence="3">QSvi11</strain>
    </source>
</reference>
<dbReference type="PANTHER" id="PTHR14305">
    <property type="entry name" value="E3 UBIQUITIN-PROTEIN LIGASE CCNB1IP1"/>
    <property type="match status" value="1"/>
</dbReference>
<evidence type="ECO:0000313" key="4">
    <source>
        <dbReference type="Proteomes" id="UP000695562"/>
    </source>
</evidence>
<proteinExistence type="predicted"/>
<name>A0A8J4PPL5_9MYCE</name>
<dbReference type="AlphaFoldDB" id="A0A8J4PPL5"/>